<keyword evidence="1" id="KW-0479">Metal-binding</keyword>
<feature type="region of interest" description="Disordered" evidence="2">
    <location>
        <begin position="109"/>
        <end position="136"/>
    </location>
</feature>
<reference evidence="5" key="2">
    <citation type="journal article" date="2023" name="Int. J. Mol. Sci.">
        <title>De Novo Assembly and Annotation of 11 Diverse Shrub Willow (Salix) Genomes Reveals Novel Gene Organization in Sex-Linked Regions.</title>
        <authorList>
            <person name="Hyden B."/>
            <person name="Feng K."/>
            <person name="Yates T.B."/>
            <person name="Jawdy S."/>
            <person name="Cereghino C."/>
            <person name="Smart L.B."/>
            <person name="Muchero W."/>
        </authorList>
    </citation>
    <scope>NUCLEOTIDE SEQUENCE [LARGE SCALE GENOMIC DNA]</scope>
    <source>
        <tissue evidence="5">Shoot tip</tissue>
    </source>
</reference>
<dbReference type="SUPFAM" id="SSF57756">
    <property type="entry name" value="Retrovirus zinc finger-like domains"/>
    <property type="match status" value="2"/>
</dbReference>
<dbReference type="GO" id="GO:0003676">
    <property type="term" value="F:nucleic acid binding"/>
    <property type="evidence" value="ECO:0007669"/>
    <property type="project" value="InterPro"/>
</dbReference>
<dbReference type="InterPro" id="IPR001878">
    <property type="entry name" value="Znf_CCHC"/>
</dbReference>
<dbReference type="Pfam" id="PF00098">
    <property type="entry name" value="zf-CCHC"/>
    <property type="match status" value="2"/>
</dbReference>
<dbReference type="PROSITE" id="PS50158">
    <property type="entry name" value="ZF_CCHC"/>
    <property type="match status" value="2"/>
</dbReference>
<name>A0A9Q0UHX9_SALVM</name>
<dbReference type="PANTHER" id="PTHR46565">
    <property type="entry name" value="COLD SHOCK DOMAIN PROTEIN 2"/>
    <property type="match status" value="1"/>
</dbReference>
<dbReference type="PROSITE" id="PS51857">
    <property type="entry name" value="CSD_2"/>
    <property type="match status" value="1"/>
</dbReference>
<dbReference type="Pfam" id="PF00313">
    <property type="entry name" value="CSD"/>
    <property type="match status" value="1"/>
</dbReference>
<evidence type="ECO:0000313" key="6">
    <source>
        <dbReference type="Proteomes" id="UP001151529"/>
    </source>
</evidence>
<reference evidence="5" key="1">
    <citation type="submission" date="2022-11" db="EMBL/GenBank/DDBJ databases">
        <authorList>
            <person name="Hyden B.L."/>
            <person name="Feng K."/>
            <person name="Yates T."/>
            <person name="Jawdy S."/>
            <person name="Smart L.B."/>
            <person name="Muchero W."/>
        </authorList>
    </citation>
    <scope>NUCLEOTIDE SEQUENCE</scope>
    <source>
        <tissue evidence="5">Shoot tip</tissue>
    </source>
</reference>
<protein>
    <submittedName>
        <fullName evidence="5">COLD SHOCK DOMAIN PROTEIN 2</fullName>
    </submittedName>
</protein>
<dbReference type="EMBL" id="JAPFFL010000004">
    <property type="protein sequence ID" value="KAJ6730444.1"/>
    <property type="molecule type" value="Genomic_DNA"/>
</dbReference>
<feature type="compositionally biased region" description="Basic residues" evidence="2">
    <location>
        <begin position="109"/>
        <end position="118"/>
    </location>
</feature>
<evidence type="ECO:0000256" key="1">
    <source>
        <dbReference type="PROSITE-ProRule" id="PRU00047"/>
    </source>
</evidence>
<feature type="domain" description="CSD" evidence="4">
    <location>
        <begin position="37"/>
        <end position="99"/>
    </location>
</feature>
<dbReference type="PRINTS" id="PR00050">
    <property type="entry name" value="COLDSHOCK"/>
</dbReference>
<dbReference type="InterPro" id="IPR011129">
    <property type="entry name" value="CSD"/>
</dbReference>
<dbReference type="SMART" id="SM00343">
    <property type="entry name" value="ZnF_C2HC"/>
    <property type="match status" value="2"/>
</dbReference>
<keyword evidence="6" id="KW-1185">Reference proteome</keyword>
<evidence type="ECO:0000256" key="2">
    <source>
        <dbReference type="SAM" id="MobiDB-lite"/>
    </source>
</evidence>
<dbReference type="AlphaFoldDB" id="A0A9Q0UHX9"/>
<accession>A0A9Q0UHX9</accession>
<evidence type="ECO:0000313" key="5">
    <source>
        <dbReference type="EMBL" id="KAJ6730444.1"/>
    </source>
</evidence>
<organism evidence="5 6">
    <name type="scientific">Salix viminalis</name>
    <name type="common">Common osier</name>
    <name type="synonym">Basket willow</name>
    <dbReference type="NCBI Taxonomy" id="40686"/>
    <lineage>
        <taxon>Eukaryota</taxon>
        <taxon>Viridiplantae</taxon>
        <taxon>Streptophyta</taxon>
        <taxon>Embryophyta</taxon>
        <taxon>Tracheophyta</taxon>
        <taxon>Spermatophyta</taxon>
        <taxon>Magnoliopsida</taxon>
        <taxon>eudicotyledons</taxon>
        <taxon>Gunneridae</taxon>
        <taxon>Pentapetalae</taxon>
        <taxon>rosids</taxon>
        <taxon>fabids</taxon>
        <taxon>Malpighiales</taxon>
        <taxon>Salicaceae</taxon>
        <taxon>Saliceae</taxon>
        <taxon>Salix</taxon>
    </lineage>
</organism>
<feature type="region of interest" description="Disordered" evidence="2">
    <location>
        <begin position="1"/>
        <end position="41"/>
    </location>
</feature>
<comment type="caution">
    <text evidence="5">The sequence shown here is derived from an EMBL/GenBank/DDBJ whole genome shotgun (WGS) entry which is preliminary data.</text>
</comment>
<dbReference type="Gene3D" id="2.40.50.140">
    <property type="entry name" value="Nucleic acid-binding proteins"/>
    <property type="match status" value="1"/>
</dbReference>
<dbReference type="SMART" id="SM00357">
    <property type="entry name" value="CSP"/>
    <property type="match status" value="1"/>
</dbReference>
<keyword evidence="1" id="KW-0862">Zinc</keyword>
<sequence>MGHKRIERKAPTWPPHVMSGSSGTSFPWLRPRDPLGPSSGSVRRKVLASLLPDDGGEDLFVHQTSIQSDGFRTLTDGQPVEFAVDSGEEGRIKAVDVVGVFRSRRPPRGGRGYYRGRGRGGGYERGGRSRGRGYGGGSSGAACFNCGRYGHLARDCYEVGGGVGRYGGGGGRGYSGDGGGRGYAGDHGGGRGYAGDHGGGRGYSGDGGGRGYAGDHGGGRGYSGDGGGGGCYNCGEEGHFARNCPHADNK</sequence>
<dbReference type="InterPro" id="IPR012340">
    <property type="entry name" value="NA-bd_OB-fold"/>
</dbReference>
<gene>
    <name evidence="5" type="ORF">OIU85_021258</name>
</gene>
<dbReference type="GO" id="GO:0008270">
    <property type="term" value="F:zinc ion binding"/>
    <property type="evidence" value="ECO:0007669"/>
    <property type="project" value="UniProtKB-KW"/>
</dbReference>
<feature type="domain" description="CCHC-type" evidence="3">
    <location>
        <begin position="143"/>
        <end position="156"/>
    </location>
</feature>
<dbReference type="InterPro" id="IPR036875">
    <property type="entry name" value="Znf_CCHC_sf"/>
</dbReference>
<evidence type="ECO:0000259" key="4">
    <source>
        <dbReference type="PROSITE" id="PS51857"/>
    </source>
</evidence>
<dbReference type="Gene3D" id="4.10.60.10">
    <property type="entry name" value="Zinc finger, CCHC-type"/>
    <property type="match status" value="2"/>
</dbReference>
<evidence type="ECO:0000259" key="3">
    <source>
        <dbReference type="PROSITE" id="PS50158"/>
    </source>
</evidence>
<dbReference type="OrthoDB" id="422005at2759"/>
<dbReference type="Proteomes" id="UP001151529">
    <property type="component" value="Chromosome 2"/>
</dbReference>
<dbReference type="PANTHER" id="PTHR46565:SF5">
    <property type="entry name" value="COLD SHOCK PROTEIN 2-LIKE"/>
    <property type="match status" value="1"/>
</dbReference>
<proteinExistence type="predicted"/>
<dbReference type="InterPro" id="IPR002059">
    <property type="entry name" value="CSP_DNA-bd"/>
</dbReference>
<dbReference type="SUPFAM" id="SSF50249">
    <property type="entry name" value="Nucleic acid-binding proteins"/>
    <property type="match status" value="1"/>
</dbReference>
<keyword evidence="1" id="KW-0863">Zinc-finger</keyword>
<feature type="domain" description="CCHC-type" evidence="3">
    <location>
        <begin position="231"/>
        <end position="245"/>
    </location>
</feature>